<reference evidence="9 10" key="1">
    <citation type="submission" date="2025-05" db="UniProtKB">
        <authorList>
            <consortium name="RefSeq"/>
        </authorList>
    </citation>
    <scope>IDENTIFICATION</scope>
    <source>
        <tissue evidence="9 10">Blood</tissue>
    </source>
</reference>
<feature type="transmembrane region" description="Helical" evidence="5">
    <location>
        <begin position="54"/>
        <end position="73"/>
    </location>
</feature>
<evidence type="ECO:0000313" key="10">
    <source>
        <dbReference type="RefSeq" id="XP_067165987.1"/>
    </source>
</evidence>
<evidence type="ECO:0000256" key="4">
    <source>
        <dbReference type="ARBA" id="ARBA00023136"/>
    </source>
</evidence>
<evidence type="ECO:0000256" key="6">
    <source>
        <dbReference type="SAM" id="SignalP"/>
    </source>
</evidence>
<dbReference type="RefSeq" id="XP_067165987.1">
    <property type="nucleotide sequence ID" value="XM_067309886.1"/>
</dbReference>
<dbReference type="Gene3D" id="1.20.1540.10">
    <property type="entry name" value="Rhomboid-like"/>
    <property type="match status" value="1"/>
</dbReference>
<feature type="domain" description="Peptidase S54 rhomboid" evidence="7">
    <location>
        <begin position="44"/>
        <end position="184"/>
    </location>
</feature>
<organism evidence="8 10">
    <name type="scientific">Apteryx mantelli</name>
    <name type="common">North Island brown kiwi</name>
    <dbReference type="NCBI Taxonomy" id="2696672"/>
    <lineage>
        <taxon>Eukaryota</taxon>
        <taxon>Metazoa</taxon>
        <taxon>Chordata</taxon>
        <taxon>Craniata</taxon>
        <taxon>Vertebrata</taxon>
        <taxon>Euteleostomi</taxon>
        <taxon>Archelosauria</taxon>
        <taxon>Archosauria</taxon>
        <taxon>Dinosauria</taxon>
        <taxon>Saurischia</taxon>
        <taxon>Theropoda</taxon>
        <taxon>Coelurosauria</taxon>
        <taxon>Aves</taxon>
        <taxon>Palaeognathae</taxon>
        <taxon>Apterygiformes</taxon>
        <taxon>Apterygidae</taxon>
        <taxon>Apteryx</taxon>
    </lineage>
</organism>
<evidence type="ECO:0000256" key="1">
    <source>
        <dbReference type="ARBA" id="ARBA00004141"/>
    </source>
</evidence>
<dbReference type="InterPro" id="IPR022764">
    <property type="entry name" value="Peptidase_S54_rhomboid_dom"/>
</dbReference>
<dbReference type="GeneID" id="106497356"/>
<name>A0ABM4FM04_9AVES</name>
<keyword evidence="3 5" id="KW-1133">Transmembrane helix</keyword>
<dbReference type="Proteomes" id="UP001652627">
    <property type="component" value="Chromosome 22"/>
</dbReference>
<evidence type="ECO:0000256" key="5">
    <source>
        <dbReference type="SAM" id="Phobius"/>
    </source>
</evidence>
<dbReference type="PANTHER" id="PTHR43066">
    <property type="entry name" value="RHOMBOID-RELATED PROTEIN"/>
    <property type="match status" value="1"/>
</dbReference>
<dbReference type="InterPro" id="IPR035952">
    <property type="entry name" value="Rhomboid-like_sf"/>
</dbReference>
<dbReference type="SUPFAM" id="SSF144091">
    <property type="entry name" value="Rhomboid-like"/>
    <property type="match status" value="1"/>
</dbReference>
<keyword evidence="4 5" id="KW-0472">Membrane</keyword>
<sequence length="373" mass="39916">MAAGGARPPTAAALTLLLSLAASAPGLLRGAPAASLRPAALRAGEVHRLVTYIFVYEDLISLICGAIIIWYFAGSFEKKVGTVKHCFFTIAFTVLTALLYLLLETVVSRMGEVEDAKGFMPVAFATLGVSTTRSRMKRALVLGVRIPVVLVPWFMLCMAWFIPRSSFLSNLCGLLAGEAYGLGYCFCLDIPESVVSKLDRMFPFSLLRRIPGLKYIPGSLAERRASESSKINPVPGSYPTQSYYCSSPPALPAFQMQHPSIQSQGFQPSCALGYSHALTHEGSQGSCAPGYSPTSSPYQTRGAFGDCYIQTHTGASPGQCCRPAESSPHQRLCPSDSQIPVGMEHQAGVQQASGYPTATAAPVPAELCKVQVY</sequence>
<accession>A0ABM4FM04</accession>
<dbReference type="Pfam" id="PF01694">
    <property type="entry name" value="Rhomboid"/>
    <property type="match status" value="1"/>
</dbReference>
<evidence type="ECO:0000313" key="8">
    <source>
        <dbReference type="Proteomes" id="UP001652627"/>
    </source>
</evidence>
<keyword evidence="8" id="KW-1185">Reference proteome</keyword>
<keyword evidence="6" id="KW-0732">Signal</keyword>
<feature type="transmembrane region" description="Helical" evidence="5">
    <location>
        <begin position="139"/>
        <end position="162"/>
    </location>
</feature>
<evidence type="ECO:0000256" key="2">
    <source>
        <dbReference type="ARBA" id="ARBA00022692"/>
    </source>
</evidence>
<feature type="signal peptide" evidence="6">
    <location>
        <begin position="1"/>
        <end position="23"/>
    </location>
</feature>
<keyword evidence="2 5" id="KW-0812">Transmembrane</keyword>
<protein>
    <submittedName>
        <fullName evidence="9 10">Rhomboid domain-containing protein 2 isoform X1</fullName>
    </submittedName>
</protein>
<evidence type="ECO:0000259" key="7">
    <source>
        <dbReference type="Pfam" id="PF01694"/>
    </source>
</evidence>
<feature type="chain" id="PRO_5045026183" evidence="6">
    <location>
        <begin position="24"/>
        <end position="373"/>
    </location>
</feature>
<gene>
    <name evidence="9 10" type="primary">RHBDD2</name>
</gene>
<comment type="subcellular location">
    <subcellularLocation>
        <location evidence="1">Membrane</location>
        <topology evidence="1">Multi-pass membrane protein</topology>
    </subcellularLocation>
</comment>
<feature type="transmembrane region" description="Helical" evidence="5">
    <location>
        <begin position="85"/>
        <end position="103"/>
    </location>
</feature>
<dbReference type="RefSeq" id="XP_067165986.1">
    <property type="nucleotide sequence ID" value="XM_067309885.1"/>
</dbReference>
<evidence type="ECO:0000256" key="3">
    <source>
        <dbReference type="ARBA" id="ARBA00022989"/>
    </source>
</evidence>
<dbReference type="PANTHER" id="PTHR43066:SF13">
    <property type="entry name" value="RHOMBOID DOMAIN-CONTAINING PROTEIN 2"/>
    <property type="match status" value="1"/>
</dbReference>
<evidence type="ECO:0000313" key="9">
    <source>
        <dbReference type="RefSeq" id="XP_067165986.1"/>
    </source>
</evidence>
<proteinExistence type="predicted"/>